<dbReference type="GO" id="GO:0016705">
    <property type="term" value="F:oxidoreductase activity, acting on paired donors, with incorporation or reduction of molecular oxygen"/>
    <property type="evidence" value="ECO:0007669"/>
    <property type="project" value="InterPro"/>
</dbReference>
<dbReference type="InterPro" id="IPR036661">
    <property type="entry name" value="Luciferase-like_sf"/>
</dbReference>
<keyword evidence="3" id="KW-0560">Oxidoreductase</keyword>
<dbReference type="SUPFAM" id="SSF51679">
    <property type="entry name" value="Bacterial luciferase-like"/>
    <property type="match status" value="1"/>
</dbReference>
<accession>A0A1R4IH60</accession>
<organism evidence="5 6">
    <name type="scientific">Mycetocola reblochoni REB411</name>
    <dbReference type="NCBI Taxonomy" id="1255698"/>
    <lineage>
        <taxon>Bacteria</taxon>
        <taxon>Bacillati</taxon>
        <taxon>Actinomycetota</taxon>
        <taxon>Actinomycetes</taxon>
        <taxon>Micrococcales</taxon>
        <taxon>Microbacteriaceae</taxon>
        <taxon>Mycetocola</taxon>
    </lineage>
</organism>
<reference evidence="6" key="1">
    <citation type="submission" date="2017-02" db="EMBL/GenBank/DDBJ databases">
        <authorList>
            <person name="Dridi B."/>
        </authorList>
    </citation>
    <scope>NUCLEOTIDE SEQUENCE [LARGE SCALE GENOMIC DNA]</scope>
    <source>
        <strain evidence="6">EB411</strain>
    </source>
</reference>
<evidence type="ECO:0000256" key="1">
    <source>
        <dbReference type="ARBA" id="ARBA00022630"/>
    </source>
</evidence>
<dbReference type="OrthoDB" id="3265338at2"/>
<evidence type="ECO:0000256" key="2">
    <source>
        <dbReference type="ARBA" id="ARBA00022643"/>
    </source>
</evidence>
<keyword evidence="6" id="KW-1185">Reference proteome</keyword>
<keyword evidence="1" id="KW-0285">Flavoprotein</keyword>
<evidence type="ECO:0000313" key="5">
    <source>
        <dbReference type="EMBL" id="SJN18713.1"/>
    </source>
</evidence>
<evidence type="ECO:0000313" key="6">
    <source>
        <dbReference type="Proteomes" id="UP000196778"/>
    </source>
</evidence>
<dbReference type="AlphaFoldDB" id="A0A1R4IH60"/>
<dbReference type="InterPro" id="IPR051260">
    <property type="entry name" value="Diverse_substr_monoxygenases"/>
</dbReference>
<gene>
    <name evidence="5" type="ORF">FM119_01565</name>
</gene>
<evidence type="ECO:0000256" key="4">
    <source>
        <dbReference type="ARBA" id="ARBA00023033"/>
    </source>
</evidence>
<dbReference type="GO" id="GO:0004497">
    <property type="term" value="F:monooxygenase activity"/>
    <property type="evidence" value="ECO:0007669"/>
    <property type="project" value="UniProtKB-KW"/>
</dbReference>
<dbReference type="EMBL" id="FUKR01000007">
    <property type="protein sequence ID" value="SJN18713.1"/>
    <property type="molecule type" value="Genomic_DNA"/>
</dbReference>
<dbReference type="PANTHER" id="PTHR30011">
    <property type="entry name" value="ALKANESULFONATE MONOOXYGENASE-RELATED"/>
    <property type="match status" value="1"/>
</dbReference>
<dbReference type="RefSeq" id="WP_087135940.1">
    <property type="nucleotide sequence ID" value="NZ_FUKR01000007.1"/>
</dbReference>
<evidence type="ECO:0000256" key="3">
    <source>
        <dbReference type="ARBA" id="ARBA00023002"/>
    </source>
</evidence>
<name>A0A1R4IH60_9MICO</name>
<protein>
    <submittedName>
        <fullName evidence="5">Nitrilotriacetate monooxygenase component A</fullName>
    </submittedName>
</protein>
<dbReference type="Proteomes" id="UP000196778">
    <property type="component" value="Unassembled WGS sequence"/>
</dbReference>
<keyword evidence="2" id="KW-0288">FMN</keyword>
<dbReference type="Gene3D" id="3.20.20.30">
    <property type="entry name" value="Luciferase-like domain"/>
    <property type="match status" value="1"/>
</dbReference>
<dbReference type="PANTHER" id="PTHR30011:SF16">
    <property type="entry name" value="C2H2 FINGER DOMAIN TRANSCRIPTION FACTOR (EUROFUNG)-RELATED"/>
    <property type="match status" value="1"/>
</dbReference>
<sequence length="294" mass="31083">MTSSPPLLLSLSGRLPALLREQHPALIEQLRRVAGTVGAVVIGAKARPLSLDPVAVATALTVRAPGLGLIVACDGVRDSPYNAARRLLSLDHLSDARSGVLFSSAQASAAQTAERIGVIRALWNSWPRRSLRADRERGVYANTEDIRRIDHVGEHYRVDGPLNSPSSRQGEPVSIWLVSSEAELRAAQGLVDLVLVEDEQLIERWREGDPAGRPALATGLDAAEAAVRVRTVGGLDELVALSDALATTDTDADADADADAADRATAPRTLRGSLELPARSVELSGKPLAFGAAL</sequence>
<keyword evidence="4 5" id="KW-0503">Monooxygenase</keyword>
<proteinExistence type="predicted"/>